<dbReference type="Proteomes" id="UP000825935">
    <property type="component" value="Chromosome 1"/>
</dbReference>
<feature type="compositionally biased region" description="Polar residues" evidence="1">
    <location>
        <begin position="247"/>
        <end position="256"/>
    </location>
</feature>
<gene>
    <name evidence="2" type="ORF">KP509_01G122500</name>
</gene>
<dbReference type="OrthoDB" id="1920120at2759"/>
<dbReference type="PANTHER" id="PTHR34952">
    <property type="entry name" value="OS05G0113500 PROTEIN"/>
    <property type="match status" value="1"/>
</dbReference>
<accession>A0A8T2VKG5</accession>
<dbReference type="EMBL" id="CM035406">
    <property type="protein sequence ID" value="KAH7447811.1"/>
    <property type="molecule type" value="Genomic_DNA"/>
</dbReference>
<dbReference type="EMBL" id="CM035406">
    <property type="protein sequence ID" value="KAH7447813.1"/>
    <property type="molecule type" value="Genomic_DNA"/>
</dbReference>
<feature type="region of interest" description="Disordered" evidence="1">
    <location>
        <begin position="247"/>
        <end position="288"/>
    </location>
</feature>
<sequence length="322" mass="36042">MSCPLLETTSDILKERLDATHDKVISVEELRTLGKASCWPNPDQPLCTWHGGRRDGDCWKESSLDSVQLDTGLWHTKAEKWKASNPKRSLNQICTEVEANDDIRKHGIPARKPDSDIEQKQAWEVFLVDNLVDKLVLQLNSFSELSTPSHGREENHVLILQEGATSSGLTSKNYEVAKIPGNVTLQHQERTSLTELPESAITAADCNSGTARLKSAFRGSQEKLGLGSRLQMHVTWAPNVYDPPCTSASHTVNGNSRRNRHFKCERRSRHKGKGSSHVDSSKKSQKKPLRRLKYAGEFFQGTSAALFHPESQNSVLMSYYLP</sequence>
<evidence type="ECO:0000256" key="1">
    <source>
        <dbReference type="SAM" id="MobiDB-lite"/>
    </source>
</evidence>
<dbReference type="EMBL" id="CM035406">
    <property type="protein sequence ID" value="KAH7447814.1"/>
    <property type="molecule type" value="Genomic_DNA"/>
</dbReference>
<organism evidence="2 3">
    <name type="scientific">Ceratopteris richardii</name>
    <name type="common">Triangle waterfern</name>
    <dbReference type="NCBI Taxonomy" id="49495"/>
    <lineage>
        <taxon>Eukaryota</taxon>
        <taxon>Viridiplantae</taxon>
        <taxon>Streptophyta</taxon>
        <taxon>Embryophyta</taxon>
        <taxon>Tracheophyta</taxon>
        <taxon>Polypodiopsida</taxon>
        <taxon>Polypodiidae</taxon>
        <taxon>Polypodiales</taxon>
        <taxon>Pteridineae</taxon>
        <taxon>Pteridaceae</taxon>
        <taxon>Parkerioideae</taxon>
        <taxon>Ceratopteris</taxon>
    </lineage>
</organism>
<proteinExistence type="predicted"/>
<feature type="compositionally biased region" description="Basic residues" evidence="1">
    <location>
        <begin position="257"/>
        <end position="274"/>
    </location>
</feature>
<name>A0A8T2VKG5_CERRI</name>
<comment type="caution">
    <text evidence="2">The sequence shown here is derived from an EMBL/GenBank/DDBJ whole genome shotgun (WGS) entry which is preliminary data.</text>
</comment>
<reference evidence="2" key="1">
    <citation type="submission" date="2021-08" db="EMBL/GenBank/DDBJ databases">
        <title>WGS assembly of Ceratopteris richardii.</title>
        <authorList>
            <person name="Marchant D.B."/>
            <person name="Chen G."/>
            <person name="Jenkins J."/>
            <person name="Shu S."/>
            <person name="Leebens-Mack J."/>
            <person name="Grimwood J."/>
            <person name="Schmutz J."/>
            <person name="Soltis P."/>
            <person name="Soltis D."/>
            <person name="Chen Z.-H."/>
        </authorList>
    </citation>
    <scope>NUCLEOTIDE SEQUENCE</scope>
    <source>
        <strain evidence="2">Whitten #5841</strain>
        <tissue evidence="2">Leaf</tissue>
    </source>
</reference>
<dbReference type="AlphaFoldDB" id="A0A8T2VKG5"/>
<keyword evidence="3" id="KW-1185">Reference proteome</keyword>
<dbReference type="EMBL" id="CM035406">
    <property type="protein sequence ID" value="KAH7447812.1"/>
    <property type="molecule type" value="Genomic_DNA"/>
</dbReference>
<evidence type="ECO:0000313" key="2">
    <source>
        <dbReference type="EMBL" id="KAH7447812.1"/>
    </source>
</evidence>
<dbReference type="PANTHER" id="PTHR34952:SF2">
    <property type="entry name" value="OS05G0113500 PROTEIN"/>
    <property type="match status" value="1"/>
</dbReference>
<protein>
    <submittedName>
        <fullName evidence="2">Uncharacterized protein</fullName>
    </submittedName>
</protein>
<evidence type="ECO:0000313" key="3">
    <source>
        <dbReference type="Proteomes" id="UP000825935"/>
    </source>
</evidence>